<evidence type="ECO:0000259" key="8">
    <source>
        <dbReference type="Pfam" id="PF00924"/>
    </source>
</evidence>
<evidence type="ECO:0000313" key="11">
    <source>
        <dbReference type="Proteomes" id="UP000651482"/>
    </source>
</evidence>
<dbReference type="Gene3D" id="2.30.30.60">
    <property type="match status" value="1"/>
</dbReference>
<accession>A0A926D731</accession>
<sequence>MVLQATVSGFLEKTEHIFKNGLISFCAVSVLLVLAAVILGRIIRKLFHRYGEKKQSDFGFAASFCNAVLYALAGFGILEQIVPLQNIAVSLLASSGVAALIVGLAAQESMANLISGFLIVLYRPIAVGNLIRIGGITGTVEEITLRHTVIRTFENSRMVIPNSVVNSSTLENISMKDAHVCNFLDIGIGYGADAALAMRLMEEEIVQHRYYLDVRSAEEIAAGAPAVVFRCLDLGDFAVKLRAIVWSPDMATGAEMLSDLRLSIKKRFDEAGIEIPYPYQNLVIRKNDLDA</sequence>
<reference evidence="10" key="1">
    <citation type="submission" date="2020-08" db="EMBL/GenBank/DDBJ databases">
        <title>Genome public.</title>
        <authorList>
            <person name="Liu C."/>
            <person name="Sun Q."/>
        </authorList>
    </citation>
    <scope>NUCLEOTIDE SEQUENCE</scope>
    <source>
        <strain evidence="10">NSJ-40</strain>
    </source>
</reference>
<dbReference type="InterPro" id="IPR045275">
    <property type="entry name" value="MscS_archaea/bacteria_type"/>
</dbReference>
<organism evidence="10 11">
    <name type="scientific">Yeguia hominis</name>
    <dbReference type="NCBI Taxonomy" id="2763662"/>
    <lineage>
        <taxon>Bacteria</taxon>
        <taxon>Bacillati</taxon>
        <taxon>Bacillota</taxon>
        <taxon>Clostridia</taxon>
        <taxon>Eubacteriales</taxon>
        <taxon>Yeguiaceae</taxon>
        <taxon>Yeguia</taxon>
    </lineage>
</organism>
<dbReference type="PANTHER" id="PTHR30221:SF1">
    <property type="entry name" value="SMALL-CONDUCTANCE MECHANOSENSITIVE CHANNEL"/>
    <property type="match status" value="1"/>
</dbReference>
<dbReference type="RefSeq" id="WP_249318136.1">
    <property type="nucleotide sequence ID" value="NZ_JACRSN010000002.1"/>
</dbReference>
<dbReference type="InterPro" id="IPR011066">
    <property type="entry name" value="MscS_channel_C_sf"/>
</dbReference>
<dbReference type="GO" id="GO:0005886">
    <property type="term" value="C:plasma membrane"/>
    <property type="evidence" value="ECO:0007669"/>
    <property type="project" value="UniProtKB-SubCell"/>
</dbReference>
<proteinExistence type="inferred from homology"/>
<dbReference type="Gene3D" id="1.10.287.1260">
    <property type="match status" value="1"/>
</dbReference>
<comment type="similarity">
    <text evidence="2">Belongs to the MscS (TC 1.A.23) family.</text>
</comment>
<evidence type="ECO:0000256" key="5">
    <source>
        <dbReference type="ARBA" id="ARBA00022989"/>
    </source>
</evidence>
<evidence type="ECO:0000256" key="3">
    <source>
        <dbReference type="ARBA" id="ARBA00022475"/>
    </source>
</evidence>
<dbReference type="EMBL" id="JACRSN010000002">
    <property type="protein sequence ID" value="MBC8532876.1"/>
    <property type="molecule type" value="Genomic_DNA"/>
</dbReference>
<dbReference type="SUPFAM" id="SSF50182">
    <property type="entry name" value="Sm-like ribonucleoproteins"/>
    <property type="match status" value="1"/>
</dbReference>
<dbReference type="InterPro" id="IPR049278">
    <property type="entry name" value="MS_channel_C"/>
</dbReference>
<evidence type="ECO:0000256" key="6">
    <source>
        <dbReference type="ARBA" id="ARBA00023136"/>
    </source>
</evidence>
<dbReference type="GO" id="GO:0008381">
    <property type="term" value="F:mechanosensitive monoatomic ion channel activity"/>
    <property type="evidence" value="ECO:0007669"/>
    <property type="project" value="InterPro"/>
</dbReference>
<dbReference type="SUPFAM" id="SSF82689">
    <property type="entry name" value="Mechanosensitive channel protein MscS (YggB), C-terminal domain"/>
    <property type="match status" value="1"/>
</dbReference>
<evidence type="ECO:0000313" key="10">
    <source>
        <dbReference type="EMBL" id="MBC8532876.1"/>
    </source>
</evidence>
<dbReference type="InterPro" id="IPR006685">
    <property type="entry name" value="MscS_channel_2nd"/>
</dbReference>
<comment type="subcellular location">
    <subcellularLocation>
        <location evidence="1">Cell membrane</location>
        <topology evidence="1">Multi-pass membrane protein</topology>
    </subcellularLocation>
</comment>
<feature type="transmembrane region" description="Helical" evidence="7">
    <location>
        <begin position="84"/>
        <end position="106"/>
    </location>
</feature>
<evidence type="ECO:0000256" key="4">
    <source>
        <dbReference type="ARBA" id="ARBA00022692"/>
    </source>
</evidence>
<dbReference type="PANTHER" id="PTHR30221">
    <property type="entry name" value="SMALL-CONDUCTANCE MECHANOSENSITIVE CHANNEL"/>
    <property type="match status" value="1"/>
</dbReference>
<feature type="transmembrane region" description="Helical" evidence="7">
    <location>
        <begin position="60"/>
        <end position="78"/>
    </location>
</feature>
<protein>
    <submittedName>
        <fullName evidence="10">Mechanosensitive ion channel family protein</fullName>
    </submittedName>
</protein>
<dbReference type="AlphaFoldDB" id="A0A926D731"/>
<dbReference type="Gene3D" id="3.30.70.100">
    <property type="match status" value="1"/>
</dbReference>
<keyword evidence="3" id="KW-1003">Cell membrane</keyword>
<dbReference type="InterPro" id="IPR023408">
    <property type="entry name" value="MscS_beta-dom_sf"/>
</dbReference>
<gene>
    <name evidence="10" type="ORF">IAG03_02415</name>
</gene>
<keyword evidence="5 7" id="KW-1133">Transmembrane helix</keyword>
<feature type="transmembrane region" description="Helical" evidence="7">
    <location>
        <begin position="20"/>
        <end position="39"/>
    </location>
</feature>
<keyword evidence="6 7" id="KW-0472">Membrane</keyword>
<comment type="caution">
    <text evidence="10">The sequence shown here is derived from an EMBL/GenBank/DDBJ whole genome shotgun (WGS) entry which is preliminary data.</text>
</comment>
<evidence type="ECO:0000256" key="2">
    <source>
        <dbReference type="ARBA" id="ARBA00008017"/>
    </source>
</evidence>
<keyword evidence="4 7" id="KW-0812">Transmembrane</keyword>
<dbReference type="Pfam" id="PF00924">
    <property type="entry name" value="MS_channel_2nd"/>
    <property type="match status" value="1"/>
</dbReference>
<evidence type="ECO:0000259" key="9">
    <source>
        <dbReference type="Pfam" id="PF21082"/>
    </source>
</evidence>
<dbReference type="InterPro" id="IPR010920">
    <property type="entry name" value="LSM_dom_sf"/>
</dbReference>
<keyword evidence="11" id="KW-1185">Reference proteome</keyword>
<feature type="domain" description="Mechanosensitive ion channel MscS C-terminal" evidence="9">
    <location>
        <begin position="185"/>
        <end position="275"/>
    </location>
</feature>
<evidence type="ECO:0000256" key="7">
    <source>
        <dbReference type="SAM" id="Phobius"/>
    </source>
</evidence>
<dbReference type="Proteomes" id="UP000651482">
    <property type="component" value="Unassembled WGS sequence"/>
</dbReference>
<name>A0A926D731_9FIRM</name>
<feature type="domain" description="Mechanosensitive ion channel MscS" evidence="8">
    <location>
        <begin position="109"/>
        <end position="174"/>
    </location>
</feature>
<dbReference type="Pfam" id="PF21082">
    <property type="entry name" value="MS_channel_3rd"/>
    <property type="match status" value="1"/>
</dbReference>
<evidence type="ECO:0000256" key="1">
    <source>
        <dbReference type="ARBA" id="ARBA00004651"/>
    </source>
</evidence>